<evidence type="ECO:0000313" key="2">
    <source>
        <dbReference type="EMBL" id="CAE0455386.1"/>
    </source>
</evidence>
<evidence type="ECO:0000256" key="1">
    <source>
        <dbReference type="SAM" id="Phobius"/>
    </source>
</evidence>
<keyword evidence="1" id="KW-1133">Transmembrane helix</keyword>
<sequence>MQRPRIGLRKVPWLILLFGLSMSVQVISAFVFQTPVSPRAVMVSVHNRNKTPKGKNEPRQYFPCVTPQPISSSITTNTRVYSKSEDTIGIDDFSTNNATTKEDIITLSLHLISCVIFASVLTMYEGYDCSYLKPESATIRNYPSSTSSKNMMGFNYGGSGIVELMTKSTRGMGRGIQDRQEGWYEDTYYTSRDYAKRSDIQSSSNSDPARNLKSYNEVMLEHRTKRIPSWKNNLNIANNDDTTKNYVMTRSEFDQAIEVIIQSLETIQILKSNAHNYEWEDMLTTLRGPTLTSNLQTACSTLQRARAFLSLEAREEIGFDWGSCAWRHCGAQADAQEALAQLYNSVGLFEPYECLFALDIVERSLRDVLMVIPADLKPITETGTSAIIDRVGEYQVYKVYPPEINSDGELWVGEGDDEYDAIDKDYLDALSALSAELGSFDDDNEDAGDDGS</sequence>
<keyword evidence="1" id="KW-0812">Transmembrane</keyword>
<name>A0A7S3PU41_9STRA</name>
<proteinExistence type="predicted"/>
<protein>
    <submittedName>
        <fullName evidence="2">Uncharacterized protein</fullName>
    </submittedName>
</protein>
<organism evidence="2">
    <name type="scientific">Chaetoceros debilis</name>
    <dbReference type="NCBI Taxonomy" id="122233"/>
    <lineage>
        <taxon>Eukaryota</taxon>
        <taxon>Sar</taxon>
        <taxon>Stramenopiles</taxon>
        <taxon>Ochrophyta</taxon>
        <taxon>Bacillariophyta</taxon>
        <taxon>Coscinodiscophyceae</taxon>
        <taxon>Chaetocerotophycidae</taxon>
        <taxon>Chaetocerotales</taxon>
        <taxon>Chaetocerotaceae</taxon>
        <taxon>Chaetoceros</taxon>
    </lineage>
</organism>
<feature type="transmembrane region" description="Helical" evidence="1">
    <location>
        <begin position="12"/>
        <end position="32"/>
    </location>
</feature>
<gene>
    <name evidence="2" type="ORF">CDEB00056_LOCUS227</name>
</gene>
<reference evidence="2" key="1">
    <citation type="submission" date="2021-01" db="EMBL/GenBank/DDBJ databases">
        <authorList>
            <person name="Corre E."/>
            <person name="Pelletier E."/>
            <person name="Niang G."/>
            <person name="Scheremetjew M."/>
            <person name="Finn R."/>
            <person name="Kale V."/>
            <person name="Holt S."/>
            <person name="Cochrane G."/>
            <person name="Meng A."/>
            <person name="Brown T."/>
            <person name="Cohen L."/>
        </authorList>
    </citation>
    <scope>NUCLEOTIDE SEQUENCE</scope>
    <source>
        <strain evidence="2">MM31A-1</strain>
    </source>
</reference>
<dbReference type="EMBL" id="HBIO01000308">
    <property type="protein sequence ID" value="CAE0455386.1"/>
    <property type="molecule type" value="Transcribed_RNA"/>
</dbReference>
<dbReference type="AlphaFoldDB" id="A0A7S3PU41"/>
<keyword evidence="1" id="KW-0472">Membrane</keyword>
<accession>A0A7S3PU41</accession>